<protein>
    <submittedName>
        <fullName evidence="2">Uncharacterized protein</fullName>
    </submittedName>
</protein>
<name>A0A836LM39_9TRYP</name>
<dbReference type="RefSeq" id="XP_067759972.1">
    <property type="nucleotide sequence ID" value="XM_067903540.1"/>
</dbReference>
<gene>
    <name evidence="2" type="ORF">JKF63_07607</name>
</gene>
<feature type="region of interest" description="Disordered" evidence="1">
    <location>
        <begin position="97"/>
        <end position="121"/>
    </location>
</feature>
<comment type="caution">
    <text evidence="2">The sequence shown here is derived from an EMBL/GenBank/DDBJ whole genome shotgun (WGS) entry which is preliminary data.</text>
</comment>
<dbReference type="AlphaFoldDB" id="A0A836LM39"/>
<proteinExistence type="predicted"/>
<dbReference type="Proteomes" id="UP000674318">
    <property type="component" value="Chromosome 2"/>
</dbReference>
<feature type="compositionally biased region" description="Basic residues" evidence="1">
    <location>
        <begin position="1"/>
        <end position="10"/>
    </location>
</feature>
<evidence type="ECO:0000256" key="1">
    <source>
        <dbReference type="SAM" id="MobiDB-lite"/>
    </source>
</evidence>
<dbReference type="GeneID" id="94293617"/>
<dbReference type="KEGG" id="phet:94293617"/>
<dbReference type="OrthoDB" id="273844at2759"/>
<reference evidence="2 3" key="1">
    <citation type="submission" date="2021-02" db="EMBL/GenBank/DDBJ databases">
        <title>Porcisia hertigi Genome sequencing and assembly.</title>
        <authorList>
            <person name="Almutairi H."/>
            <person name="Gatherer D."/>
        </authorList>
    </citation>
    <scope>NUCLEOTIDE SEQUENCE [LARGE SCALE GENOMIC DNA]</scope>
    <source>
        <strain evidence="2 3">C119</strain>
    </source>
</reference>
<keyword evidence="3" id="KW-1185">Reference proteome</keyword>
<dbReference type="EMBL" id="JAFJZO010000002">
    <property type="protein sequence ID" value="KAG5512139.1"/>
    <property type="molecule type" value="Genomic_DNA"/>
</dbReference>
<sequence>MQHTAPRRHNYSAVVGTEEEGPVWSSLKEASPAARKRQAAATRSAQLTHLFDRLSSVDANALQKIHSDEVSVDDGYLDKGGAQVHCSPPSLHSTLGLPHHPAKSLDNPSSGGVVPRSGLSTFSPRHSRLPSVFREQAGILRSLETASGDVRHTLKQLHHDLAFYAERRSADKNTDGCDLPFSSPLLVPPAHSAPDTVSASKKPAERQLRVSDVEALSETVRMQRARAAAADEGAPDDQSVEDYGVDCVVPPLTSDSRLQDLLASITVSVAKMKESANAIYDIEAAAPSTSVAPWWSSALRVRGMKASAARLDYHAHAALNWSHRAREQLLLQAVVLNKTSVDTRTQILEQQRHWDEFQTRLRDSQQTTAQMQADIAQCQLHVQAELARRATLQKELRLCAQEKGLIHPDEFNPLKAELALLLEEREWPSEELRRDVNVVLDWLRSVSTVLE</sequence>
<evidence type="ECO:0000313" key="2">
    <source>
        <dbReference type="EMBL" id="KAG5512139.1"/>
    </source>
</evidence>
<feature type="region of interest" description="Disordered" evidence="1">
    <location>
        <begin position="1"/>
        <end position="20"/>
    </location>
</feature>
<evidence type="ECO:0000313" key="3">
    <source>
        <dbReference type="Proteomes" id="UP000674318"/>
    </source>
</evidence>
<accession>A0A836LM39</accession>
<organism evidence="2 3">
    <name type="scientific">Porcisia hertigi</name>
    <dbReference type="NCBI Taxonomy" id="2761500"/>
    <lineage>
        <taxon>Eukaryota</taxon>
        <taxon>Discoba</taxon>
        <taxon>Euglenozoa</taxon>
        <taxon>Kinetoplastea</taxon>
        <taxon>Metakinetoplastina</taxon>
        <taxon>Trypanosomatida</taxon>
        <taxon>Trypanosomatidae</taxon>
        <taxon>Leishmaniinae</taxon>
        <taxon>Porcisia</taxon>
    </lineage>
</organism>